<dbReference type="Proteomes" id="UP000233256">
    <property type="component" value="Unassembled WGS sequence"/>
</dbReference>
<name>A0A2N1PSZ5_9BACT</name>
<evidence type="ECO:0000313" key="2">
    <source>
        <dbReference type="Proteomes" id="UP000233256"/>
    </source>
</evidence>
<reference evidence="1 2" key="1">
    <citation type="journal article" date="2017" name="ISME J.">
        <title>Potential for microbial H2 and metal transformations associated with novel bacteria and archaea in deep terrestrial subsurface sediments.</title>
        <authorList>
            <person name="Hernsdorf A.W."/>
            <person name="Amano Y."/>
            <person name="Miyakawa K."/>
            <person name="Ise K."/>
            <person name="Suzuki Y."/>
            <person name="Anantharaman K."/>
            <person name="Probst A."/>
            <person name="Burstein D."/>
            <person name="Thomas B.C."/>
            <person name="Banfield J.F."/>
        </authorList>
    </citation>
    <scope>NUCLEOTIDE SEQUENCE [LARGE SCALE GENOMIC DNA]</scope>
    <source>
        <strain evidence="1">HGW-Wallbacteria-1</strain>
    </source>
</reference>
<evidence type="ECO:0000313" key="1">
    <source>
        <dbReference type="EMBL" id="PKK91461.1"/>
    </source>
</evidence>
<gene>
    <name evidence="1" type="ORF">CVV64_06815</name>
</gene>
<dbReference type="AlphaFoldDB" id="A0A2N1PSZ5"/>
<evidence type="ECO:0008006" key="3">
    <source>
        <dbReference type="Google" id="ProtNLM"/>
    </source>
</evidence>
<comment type="caution">
    <text evidence="1">The sequence shown here is derived from an EMBL/GenBank/DDBJ whole genome shotgun (WGS) entry which is preliminary data.</text>
</comment>
<dbReference type="EMBL" id="PGXC01000003">
    <property type="protein sequence ID" value="PKK91461.1"/>
    <property type="molecule type" value="Genomic_DNA"/>
</dbReference>
<accession>A0A2N1PSZ5</accession>
<sequence>MTIKSTAGLFAGLAAGMIFTLFCSALNSWAGTISIASTSDRNAKMELSTGWARERGVHPAGDTLAGKVRGIRNGRVVIGRAADRIRRGDRLGIYRNGRLINYCMVRDDGFRESLAWFNADLATPRKGDIIDLIEWPQPHQESANCLQEARKFLITGQTNRAIPLLVACFERDNRFWESAFLLSGLLFRENFRIPAEKWLARVIEGKHCQGLHQARPLILKGIMELDNGNPEKALWTFYESLKKHSPDRMTRAEAWAGIALSAVVLQEGMAEGKNLFWSGEHKRRALRQLITLLEVPEEDDDMDSRIQQLMAPYLPRNSMISGIMIL</sequence>
<proteinExistence type="predicted"/>
<protein>
    <recommendedName>
        <fullName evidence="3">Tetratricopeptide repeat protein</fullName>
    </recommendedName>
</protein>
<organism evidence="1 2">
    <name type="scientific">Candidatus Wallbacteria bacterium HGW-Wallbacteria-1</name>
    <dbReference type="NCBI Taxonomy" id="2013854"/>
    <lineage>
        <taxon>Bacteria</taxon>
        <taxon>Candidatus Walliibacteriota</taxon>
    </lineage>
</organism>